<dbReference type="OrthoDB" id="9803892at2"/>
<dbReference type="PANTHER" id="PTHR15020:SF50">
    <property type="entry name" value="UPF0659 PROTEIN YMR090W"/>
    <property type="match status" value="1"/>
</dbReference>
<dbReference type="AlphaFoldDB" id="A0A5C6W4N6"/>
<gene>
    <name evidence="2" type="ORF">FS935_07665</name>
</gene>
<comment type="caution">
    <text evidence="2">The sequence shown here is derived from an EMBL/GenBank/DDBJ whole genome shotgun (WGS) entry which is preliminary data.</text>
</comment>
<dbReference type="InterPro" id="IPR016040">
    <property type="entry name" value="NAD(P)-bd_dom"/>
</dbReference>
<dbReference type="SUPFAM" id="SSF51735">
    <property type="entry name" value="NAD(P)-binding Rossmann-fold domains"/>
    <property type="match status" value="1"/>
</dbReference>
<evidence type="ECO:0000313" key="3">
    <source>
        <dbReference type="Proteomes" id="UP000321363"/>
    </source>
</evidence>
<protein>
    <submittedName>
        <fullName evidence="2">SDR family oxidoreductase</fullName>
    </submittedName>
</protein>
<proteinExistence type="predicted"/>
<keyword evidence="3" id="KW-1185">Reference proteome</keyword>
<dbReference type="EMBL" id="VOQF01000004">
    <property type="protein sequence ID" value="TXC91506.1"/>
    <property type="molecule type" value="Genomic_DNA"/>
</dbReference>
<evidence type="ECO:0000313" key="2">
    <source>
        <dbReference type="EMBL" id="TXC91506.1"/>
    </source>
</evidence>
<name>A0A5C6W4N6_9BACI</name>
<dbReference type="Gene3D" id="3.40.50.720">
    <property type="entry name" value="NAD(P)-binding Rossmann-like Domain"/>
    <property type="match status" value="1"/>
</dbReference>
<sequence>MNVLIIGANGHTGRHIIHLINQEKEHKAIALIRDENQANRLIELGADDYIIGDLEGNIDHAFEDVEAIIFAAGSGSGTGPEKTIAIDQEGAKKVIDEAQKHSIKHFVMLSSVGADVPEMAPDNMRNYLTAKANADEHLRRSGLPYTIVRPTSLSDEDNNLTIKASVSLDDKSKTIPRKAVANVLINSLTMMETKNETFEITEGEKEPIEALKYIH</sequence>
<dbReference type="RefSeq" id="WP_146947209.1">
    <property type="nucleotide sequence ID" value="NZ_VOQF01000004.1"/>
</dbReference>
<organism evidence="2 3">
    <name type="scientific">Metabacillus litoralis</name>
    <dbReference type="NCBI Taxonomy" id="152268"/>
    <lineage>
        <taxon>Bacteria</taxon>
        <taxon>Bacillati</taxon>
        <taxon>Bacillota</taxon>
        <taxon>Bacilli</taxon>
        <taxon>Bacillales</taxon>
        <taxon>Bacillaceae</taxon>
        <taxon>Metabacillus</taxon>
    </lineage>
</organism>
<dbReference type="PANTHER" id="PTHR15020">
    <property type="entry name" value="FLAVIN REDUCTASE-RELATED"/>
    <property type="match status" value="1"/>
</dbReference>
<dbReference type="Proteomes" id="UP000321363">
    <property type="component" value="Unassembled WGS sequence"/>
</dbReference>
<evidence type="ECO:0000259" key="1">
    <source>
        <dbReference type="Pfam" id="PF13460"/>
    </source>
</evidence>
<feature type="domain" description="NAD(P)-binding" evidence="1">
    <location>
        <begin position="7"/>
        <end position="189"/>
    </location>
</feature>
<dbReference type="Pfam" id="PF13460">
    <property type="entry name" value="NAD_binding_10"/>
    <property type="match status" value="1"/>
</dbReference>
<dbReference type="InterPro" id="IPR036291">
    <property type="entry name" value="NAD(P)-bd_dom_sf"/>
</dbReference>
<dbReference type="CDD" id="cd05243">
    <property type="entry name" value="SDR_a5"/>
    <property type="match status" value="1"/>
</dbReference>
<reference evidence="2 3" key="1">
    <citation type="journal article" date="2005" name="Int. J. Syst. Evol. Microbiol.">
        <title>Bacillus litoralis sp. nov., isolated from a tidal flat of the Yellow Sea in Korea.</title>
        <authorList>
            <person name="Yoon J.H."/>
            <person name="Oh T.K."/>
        </authorList>
    </citation>
    <scope>NUCLEOTIDE SEQUENCE [LARGE SCALE GENOMIC DNA]</scope>
    <source>
        <strain evidence="2 3">SW-211</strain>
    </source>
</reference>
<accession>A0A5C6W4N6</accession>